<dbReference type="Pfam" id="PF16930">
    <property type="entry name" value="Porin_5"/>
    <property type="match status" value="1"/>
</dbReference>
<proteinExistence type="predicted"/>
<protein>
    <submittedName>
        <fullName evidence="1">Membrane protein</fullName>
    </submittedName>
</protein>
<dbReference type="EMBL" id="CABPRV010000016">
    <property type="protein sequence ID" value="VVE53184.1"/>
    <property type="molecule type" value="Genomic_DNA"/>
</dbReference>
<dbReference type="InterPro" id="IPR032638">
    <property type="entry name" value="Porin_5"/>
</dbReference>
<name>A0ABY6WC24_9BURK</name>
<keyword evidence="2" id="KW-1185">Reference proteome</keyword>
<reference evidence="1 2" key="1">
    <citation type="submission" date="2019-08" db="EMBL/GenBank/DDBJ databases">
        <authorList>
            <person name="Peeters C."/>
        </authorList>
    </citation>
    <scope>NUCLEOTIDE SEQUENCE [LARGE SCALE GENOMIC DNA]</scope>
    <source>
        <strain evidence="1 2">LMG 20602</strain>
    </source>
</reference>
<organism evidence="1 2">
    <name type="scientific">Pandoraea capi</name>
    <dbReference type="NCBI Taxonomy" id="2508286"/>
    <lineage>
        <taxon>Bacteria</taxon>
        <taxon>Pseudomonadati</taxon>
        <taxon>Pseudomonadota</taxon>
        <taxon>Betaproteobacteria</taxon>
        <taxon>Burkholderiales</taxon>
        <taxon>Burkholderiaceae</taxon>
        <taxon>Pandoraea</taxon>
    </lineage>
</organism>
<accession>A0ABY6WC24</accession>
<gene>
    <name evidence="1" type="ORF">PCA20602_04849</name>
</gene>
<dbReference type="Proteomes" id="UP000366065">
    <property type="component" value="Unassembled WGS sequence"/>
</dbReference>
<sequence length="635" mass="68765">MTRHTSHAAGMPGSAQADLPFYAQVTHKMKALERMTDGGARRAVPRRAAGTAGAVALALALLSATGLAHAQAQAASQDTAMVKLIRGLIKSGAIDKATGEALLAQAQTEAYAATQAAQMAAQKQAWSAPAAGAAGAAVGAGAAAGTEPGDVRIPYISQTTRDQIRDEVKNEVMAQAKSEGWAAPNETPEWTKRIHFEGDFRLRNESRFYSSSNTNTQIDWATINKGNGFDVNSNTNLSLPPLLNTTQNRTNQFRARARFGLFADVSEQVKAGVRLASSNDDSPVSTNTTLGGGLNKKSVWLDQMWLSYQPVDWVKFTGGRFAPPFATSDMLFSSDLNLDGIAAQFSKALPQNPNVELFGSLGFIPLEYSNDNAPSNSQSKMSSQTKWLLGTQFGANWKLDSKNSFRGTVGYFDFRNITGQLSSPCSLYSGQTSCDTDWSRPAFMQKGNTLMLLRNIALNPLDPANTAQPQYVGYASKFQLLDLSARWDTVLAGRFPLRFDVNYIRNLAYNEGEMWARSNGGIVNNFGAGDATRANFKSGPNAYMFQATFGKPVMAARGDWNVLFGYKRIEPDAVPDAYNDSTFHGGGTNAKGYYLGGSYAFDKNAWITGRWLSTKEVYGAPLSIDTLQIEVNARF</sequence>
<evidence type="ECO:0000313" key="1">
    <source>
        <dbReference type="EMBL" id="VVE53184.1"/>
    </source>
</evidence>
<comment type="caution">
    <text evidence="1">The sequence shown here is derived from an EMBL/GenBank/DDBJ whole genome shotgun (WGS) entry which is preliminary data.</text>
</comment>
<evidence type="ECO:0000313" key="2">
    <source>
        <dbReference type="Proteomes" id="UP000366065"/>
    </source>
</evidence>
<dbReference type="SUPFAM" id="SSF56935">
    <property type="entry name" value="Porins"/>
    <property type="match status" value="1"/>
</dbReference>